<evidence type="ECO:0000313" key="1">
    <source>
        <dbReference type="EMBL" id="KEJ82822.1"/>
    </source>
</evidence>
<protein>
    <submittedName>
        <fullName evidence="1">Uncharacterized protein</fullName>
    </submittedName>
</protein>
<reference evidence="2" key="1">
    <citation type="journal article" date="2014" name="Cell">
        <title>The Architecture of a Scrambled Genome Reveals Massive Levels of Genomic Rearrangement during Development.</title>
        <authorList>
            <person name="Chen X."/>
            <person name="Bracht J.R."/>
            <person name="Goldman A.D."/>
            <person name="Dolzhenko E."/>
            <person name="Clay D.M."/>
            <person name="Swart E.C."/>
            <person name="Perlman D.H."/>
            <person name="Doak T.G."/>
            <person name="Stuart A."/>
            <person name="Amemiya C.T."/>
            <person name="Sebra R.P."/>
            <person name="Landweber L.F."/>
        </authorList>
    </citation>
    <scope>NUCLEOTIDE SEQUENCE [LARGE SCALE GENOMIC DNA]</scope>
    <source>
        <strain evidence="2">JRB310</strain>
    </source>
</reference>
<comment type="caution">
    <text evidence="1">The sequence shown here is derived from an EMBL/GenBank/DDBJ whole genome shotgun (WGS) entry which is preliminary data.</text>
</comment>
<name>A0A073IBN5_9SPIT</name>
<proteinExistence type="predicted"/>
<dbReference type="AlphaFoldDB" id="A0A073IBN5"/>
<evidence type="ECO:0000313" key="2">
    <source>
        <dbReference type="Proteomes" id="UP000053232"/>
    </source>
</evidence>
<dbReference type="EMBL" id="ARYC01003667">
    <property type="protein sequence ID" value="KEJ82822.1"/>
    <property type="molecule type" value="Genomic_DNA"/>
</dbReference>
<organism evidence="1 2">
    <name type="scientific">Oxytricha trifallax</name>
    <dbReference type="NCBI Taxonomy" id="1172189"/>
    <lineage>
        <taxon>Eukaryota</taxon>
        <taxon>Sar</taxon>
        <taxon>Alveolata</taxon>
        <taxon>Ciliophora</taxon>
        <taxon>Intramacronucleata</taxon>
        <taxon>Spirotrichea</taxon>
        <taxon>Stichotrichia</taxon>
        <taxon>Sporadotrichida</taxon>
        <taxon>Oxytrichidae</taxon>
        <taxon>Oxytrichinae</taxon>
        <taxon>Oxytricha</taxon>
    </lineage>
</organism>
<accession>A0A073IBN5</accession>
<sequence length="230" mass="27575">MLADKERKIRISDIRKQCWKTFIEKGRELTLEDLVTPIQQCFMDKIGRQTKEKKWYERLLERFVKSNGNKTYSAFEDTKVKWKEAIIDLEKCLDRNDLKGFFQMFKILIKNQMQAQPIKGITIKQERLEPGEEKKEESRILHLTIQKNRQCKSKETSKKDAIMIDEEQKGKFCEEQEVEKSIREFNFNNCISPDRFDGEMLLKLEKILCKDQNDLYLEINNLDQKQSIFF</sequence>
<dbReference type="Proteomes" id="UP000053232">
    <property type="component" value="Unassembled WGS sequence"/>
</dbReference>
<keyword evidence="2" id="KW-1185">Reference proteome</keyword>
<gene>
    <name evidence="1" type="ORF">OXYTRIMIC_135</name>
</gene>